<gene>
    <name evidence="1" type="ORF">BAUCODRAFT_36543</name>
</gene>
<evidence type="ECO:0000313" key="1">
    <source>
        <dbReference type="EMBL" id="EMC94069.1"/>
    </source>
</evidence>
<dbReference type="STRING" id="717646.M2N4X5"/>
<dbReference type="EMBL" id="KB445559">
    <property type="protein sequence ID" value="EMC94069.1"/>
    <property type="molecule type" value="Genomic_DNA"/>
</dbReference>
<dbReference type="GeneID" id="19112985"/>
<dbReference type="AlphaFoldDB" id="M2N4X5"/>
<dbReference type="eggNOG" id="ENOG502S4MS">
    <property type="taxonomic scope" value="Eukaryota"/>
</dbReference>
<keyword evidence="2" id="KW-1185">Reference proteome</keyword>
<dbReference type="OMA" id="MWRSARN"/>
<dbReference type="Proteomes" id="UP000011761">
    <property type="component" value="Unassembled WGS sequence"/>
</dbReference>
<name>M2N4X5_BAUPA</name>
<dbReference type="OrthoDB" id="9975758at2759"/>
<dbReference type="RefSeq" id="XP_007678651.1">
    <property type="nucleotide sequence ID" value="XM_007680461.1"/>
</dbReference>
<accession>M2N4X5</accession>
<protein>
    <submittedName>
        <fullName evidence="1">Uncharacterized protein</fullName>
    </submittedName>
</protein>
<proteinExistence type="predicted"/>
<reference evidence="1 2" key="1">
    <citation type="journal article" date="2012" name="PLoS Pathog.">
        <title>Diverse lifestyles and strategies of plant pathogenesis encoded in the genomes of eighteen Dothideomycetes fungi.</title>
        <authorList>
            <person name="Ohm R.A."/>
            <person name="Feau N."/>
            <person name="Henrissat B."/>
            <person name="Schoch C.L."/>
            <person name="Horwitz B.A."/>
            <person name="Barry K.W."/>
            <person name="Condon B.J."/>
            <person name="Copeland A.C."/>
            <person name="Dhillon B."/>
            <person name="Glaser F."/>
            <person name="Hesse C.N."/>
            <person name="Kosti I."/>
            <person name="LaButti K."/>
            <person name="Lindquist E.A."/>
            <person name="Lucas S."/>
            <person name="Salamov A.A."/>
            <person name="Bradshaw R.E."/>
            <person name="Ciuffetti L."/>
            <person name="Hamelin R.C."/>
            <person name="Kema G.H.J."/>
            <person name="Lawrence C."/>
            <person name="Scott J.A."/>
            <person name="Spatafora J.W."/>
            <person name="Turgeon B.G."/>
            <person name="de Wit P.J.G.M."/>
            <person name="Zhong S."/>
            <person name="Goodwin S.B."/>
            <person name="Grigoriev I.V."/>
        </authorList>
    </citation>
    <scope>NUCLEOTIDE SEQUENCE [LARGE SCALE GENOMIC DNA]</scope>
    <source>
        <strain evidence="1 2">UAMH 10762</strain>
    </source>
</reference>
<dbReference type="KEGG" id="bcom:BAUCODRAFT_36543"/>
<evidence type="ECO:0000313" key="2">
    <source>
        <dbReference type="Proteomes" id="UP000011761"/>
    </source>
</evidence>
<dbReference type="HOGENOM" id="CLU_094640_1_0_1"/>
<sequence length="199" mass="22302">MAGIVLRPPSFSPAKAPAEYSSPNIAWLTETWHVTHSTLPMWKDKRNIRIKYTPLPASVSSISVEYTDRMDDEVSYQSLKDEKIQTVHGVDKLASSGDARDAWDWHGRGWLMLAGKLAHSHWEILGWGDETGTGNKWVVTMFAKTLFTPAGIDVYSKGVDGLRKETVRAIKDALANIEDQNVQKMAVELFDTTLDSARR</sequence>
<organism evidence="1 2">
    <name type="scientific">Baudoinia panamericana (strain UAMH 10762)</name>
    <name type="common">Angels' share fungus</name>
    <name type="synonym">Baudoinia compniacensis (strain UAMH 10762)</name>
    <dbReference type="NCBI Taxonomy" id="717646"/>
    <lineage>
        <taxon>Eukaryota</taxon>
        <taxon>Fungi</taxon>
        <taxon>Dikarya</taxon>
        <taxon>Ascomycota</taxon>
        <taxon>Pezizomycotina</taxon>
        <taxon>Dothideomycetes</taxon>
        <taxon>Dothideomycetidae</taxon>
        <taxon>Mycosphaerellales</taxon>
        <taxon>Teratosphaeriaceae</taxon>
        <taxon>Baudoinia</taxon>
    </lineage>
</organism>